<evidence type="ECO:0000256" key="4">
    <source>
        <dbReference type="ARBA" id="ARBA00023125"/>
    </source>
</evidence>
<sequence>MQTLALAAMAGVTEGDEAPLGLVAAARAGDLAAFERLMRRYERLVLVTALRLAGSMPDAQDVSQEVFLKLYRNLGKLEEDALTTWLYRVTVNACYDLRRRRGRRPESPVEEAGQLAAAGDDPQQALTAAERRRVLDLSLRMLPEKERAAIVLRDLEGLTTPEVARVLGSSEATVRSQISKGRVKMRGFVERYFGRRP</sequence>
<evidence type="ECO:0000259" key="8">
    <source>
        <dbReference type="Pfam" id="PF08281"/>
    </source>
</evidence>
<evidence type="ECO:0000259" key="7">
    <source>
        <dbReference type="Pfam" id="PF04542"/>
    </source>
</evidence>
<dbReference type="InterPro" id="IPR013324">
    <property type="entry name" value="RNA_pol_sigma_r3/r4-like"/>
</dbReference>
<keyword evidence="5" id="KW-0804">Transcription</keyword>
<evidence type="ECO:0000256" key="1">
    <source>
        <dbReference type="ARBA" id="ARBA00010641"/>
    </source>
</evidence>
<dbReference type="GO" id="GO:0003677">
    <property type="term" value="F:DNA binding"/>
    <property type="evidence" value="ECO:0007669"/>
    <property type="project" value="UniProtKB-KW"/>
</dbReference>
<proteinExistence type="inferred from homology"/>
<evidence type="ECO:0000256" key="6">
    <source>
        <dbReference type="SAM" id="MobiDB-lite"/>
    </source>
</evidence>
<evidence type="ECO:0000256" key="3">
    <source>
        <dbReference type="ARBA" id="ARBA00023082"/>
    </source>
</evidence>
<dbReference type="InterPro" id="IPR039425">
    <property type="entry name" value="RNA_pol_sigma-70-like"/>
</dbReference>
<evidence type="ECO:0000256" key="5">
    <source>
        <dbReference type="ARBA" id="ARBA00023163"/>
    </source>
</evidence>
<dbReference type="Gene3D" id="1.10.10.10">
    <property type="entry name" value="Winged helix-like DNA-binding domain superfamily/Winged helix DNA-binding domain"/>
    <property type="match status" value="1"/>
</dbReference>
<dbReference type="InterPro" id="IPR014284">
    <property type="entry name" value="RNA_pol_sigma-70_dom"/>
</dbReference>
<keyword evidence="4" id="KW-0238">DNA-binding</keyword>
<dbReference type="CDD" id="cd06171">
    <property type="entry name" value="Sigma70_r4"/>
    <property type="match status" value="1"/>
</dbReference>
<dbReference type="Gene3D" id="1.10.1740.10">
    <property type="match status" value="1"/>
</dbReference>
<dbReference type="Pfam" id="PF08281">
    <property type="entry name" value="Sigma70_r4_2"/>
    <property type="match status" value="1"/>
</dbReference>
<dbReference type="InterPro" id="IPR013249">
    <property type="entry name" value="RNA_pol_sigma70_r4_t2"/>
</dbReference>
<dbReference type="InterPro" id="IPR036388">
    <property type="entry name" value="WH-like_DNA-bd_sf"/>
</dbReference>
<gene>
    <name evidence="9" type="ordered locus">Acid_7940</name>
</gene>
<dbReference type="PANTHER" id="PTHR43133">
    <property type="entry name" value="RNA POLYMERASE ECF-TYPE SIGMA FACTO"/>
    <property type="match status" value="1"/>
</dbReference>
<feature type="region of interest" description="Disordered" evidence="6">
    <location>
        <begin position="102"/>
        <end position="122"/>
    </location>
</feature>
<feature type="domain" description="RNA polymerase sigma factor 70 region 4 type 2" evidence="8">
    <location>
        <begin position="134"/>
        <end position="185"/>
    </location>
</feature>
<organism evidence="9">
    <name type="scientific">Solibacter usitatus (strain Ellin6076)</name>
    <dbReference type="NCBI Taxonomy" id="234267"/>
    <lineage>
        <taxon>Bacteria</taxon>
        <taxon>Pseudomonadati</taxon>
        <taxon>Acidobacteriota</taxon>
        <taxon>Terriglobia</taxon>
        <taxon>Bryobacterales</taxon>
        <taxon>Solibacteraceae</taxon>
        <taxon>Candidatus Solibacter</taxon>
    </lineage>
</organism>
<dbReference type="InParanoid" id="Q01ND6"/>
<evidence type="ECO:0000313" key="9">
    <source>
        <dbReference type="EMBL" id="ABJ88834.1"/>
    </source>
</evidence>
<reference evidence="9" key="1">
    <citation type="submission" date="2006-10" db="EMBL/GenBank/DDBJ databases">
        <title>Complete sequence of Solibacter usitatus Ellin6076.</title>
        <authorList>
            <consortium name="US DOE Joint Genome Institute"/>
            <person name="Copeland A."/>
            <person name="Lucas S."/>
            <person name="Lapidus A."/>
            <person name="Barry K."/>
            <person name="Detter J.C."/>
            <person name="Glavina del Rio T."/>
            <person name="Hammon N."/>
            <person name="Israni S."/>
            <person name="Dalin E."/>
            <person name="Tice H."/>
            <person name="Pitluck S."/>
            <person name="Thompson L.S."/>
            <person name="Brettin T."/>
            <person name="Bruce D."/>
            <person name="Han C."/>
            <person name="Tapia R."/>
            <person name="Gilna P."/>
            <person name="Schmutz J."/>
            <person name="Larimer F."/>
            <person name="Land M."/>
            <person name="Hauser L."/>
            <person name="Kyrpides N."/>
            <person name="Mikhailova N."/>
            <person name="Janssen P.H."/>
            <person name="Kuske C.R."/>
            <person name="Richardson P."/>
        </authorList>
    </citation>
    <scope>NUCLEOTIDE SEQUENCE</scope>
    <source>
        <strain evidence="9">Ellin6076</strain>
    </source>
</reference>
<dbReference type="EMBL" id="CP000473">
    <property type="protein sequence ID" value="ABJ88834.1"/>
    <property type="molecule type" value="Genomic_DNA"/>
</dbReference>
<dbReference type="Pfam" id="PF04542">
    <property type="entry name" value="Sigma70_r2"/>
    <property type="match status" value="1"/>
</dbReference>
<dbReference type="HOGENOM" id="CLU_047691_3_1_0"/>
<dbReference type="PANTHER" id="PTHR43133:SF8">
    <property type="entry name" value="RNA POLYMERASE SIGMA FACTOR HI_1459-RELATED"/>
    <property type="match status" value="1"/>
</dbReference>
<accession>Q01ND6</accession>
<keyword evidence="2" id="KW-0805">Transcription regulation</keyword>
<dbReference type="SUPFAM" id="SSF88946">
    <property type="entry name" value="Sigma2 domain of RNA polymerase sigma factors"/>
    <property type="match status" value="1"/>
</dbReference>
<dbReference type="GO" id="GO:0006352">
    <property type="term" value="P:DNA-templated transcription initiation"/>
    <property type="evidence" value="ECO:0007669"/>
    <property type="project" value="InterPro"/>
</dbReference>
<dbReference type="InterPro" id="IPR013325">
    <property type="entry name" value="RNA_pol_sigma_r2"/>
</dbReference>
<dbReference type="KEGG" id="sus:Acid_7940"/>
<name>Q01ND6_SOLUE</name>
<evidence type="ECO:0000256" key="2">
    <source>
        <dbReference type="ARBA" id="ARBA00023015"/>
    </source>
</evidence>
<protein>
    <submittedName>
        <fullName evidence="9">RNA polymerase, sigma-24 subunit, ECF subfamily</fullName>
    </submittedName>
</protein>
<dbReference type="GO" id="GO:0016987">
    <property type="term" value="F:sigma factor activity"/>
    <property type="evidence" value="ECO:0007669"/>
    <property type="project" value="UniProtKB-KW"/>
</dbReference>
<dbReference type="NCBIfam" id="TIGR02937">
    <property type="entry name" value="sigma70-ECF"/>
    <property type="match status" value="1"/>
</dbReference>
<dbReference type="InterPro" id="IPR007627">
    <property type="entry name" value="RNA_pol_sigma70_r2"/>
</dbReference>
<dbReference type="SUPFAM" id="SSF88659">
    <property type="entry name" value="Sigma3 and sigma4 domains of RNA polymerase sigma factors"/>
    <property type="match status" value="1"/>
</dbReference>
<feature type="domain" description="RNA polymerase sigma-70 region 2" evidence="7">
    <location>
        <begin position="37"/>
        <end position="104"/>
    </location>
</feature>
<dbReference type="AlphaFoldDB" id="Q01ND6"/>
<comment type="similarity">
    <text evidence="1">Belongs to the sigma-70 factor family. ECF subfamily.</text>
</comment>
<dbReference type="STRING" id="234267.Acid_7940"/>
<dbReference type="eggNOG" id="COG1595">
    <property type="taxonomic scope" value="Bacteria"/>
</dbReference>
<keyword evidence="3" id="KW-0731">Sigma factor</keyword>